<keyword evidence="1" id="KW-1133">Transmembrane helix</keyword>
<protein>
    <submittedName>
        <fullName evidence="2">Uncharacterized protein</fullName>
    </submittedName>
</protein>
<feature type="transmembrane region" description="Helical" evidence="1">
    <location>
        <begin position="78"/>
        <end position="96"/>
    </location>
</feature>
<dbReference type="OrthoDB" id="7361737at2"/>
<keyword evidence="3" id="KW-1185">Reference proteome</keyword>
<gene>
    <name evidence="2" type="ORF">D3879_08600</name>
</gene>
<dbReference type="AlphaFoldDB" id="A0A418XLK0"/>
<comment type="caution">
    <text evidence="2">The sequence shown here is derived from an EMBL/GenBank/DDBJ whole genome shotgun (WGS) entry which is preliminary data.</text>
</comment>
<feature type="transmembrane region" description="Helical" evidence="1">
    <location>
        <begin position="46"/>
        <end position="66"/>
    </location>
</feature>
<keyword evidence="1" id="KW-0472">Membrane</keyword>
<evidence type="ECO:0000313" key="2">
    <source>
        <dbReference type="EMBL" id="RJG13306.1"/>
    </source>
</evidence>
<dbReference type="RefSeq" id="WP_119953652.1">
    <property type="nucleotide sequence ID" value="NZ_QYUR01000002.1"/>
</dbReference>
<evidence type="ECO:0000313" key="3">
    <source>
        <dbReference type="Proteomes" id="UP000284021"/>
    </source>
</evidence>
<dbReference type="EMBL" id="QYUR01000002">
    <property type="protein sequence ID" value="RJG13306.1"/>
    <property type="molecule type" value="Genomic_DNA"/>
</dbReference>
<name>A0A418XLK0_9PSED</name>
<reference evidence="2 3" key="1">
    <citation type="submission" date="2018-09" db="EMBL/GenBank/DDBJ databases">
        <authorList>
            <person name="Zhu H."/>
        </authorList>
    </citation>
    <scope>NUCLEOTIDE SEQUENCE [LARGE SCALE GENOMIC DNA]</scope>
    <source>
        <strain evidence="2 3">K1S02-6</strain>
    </source>
</reference>
<keyword evidence="1" id="KW-0812">Transmembrane</keyword>
<proteinExistence type="predicted"/>
<sequence length="97" mass="10399">MQVEGFFDWLGQALGAVIRFIVEGLSGFLHLIGNAGSQFINGLSRALGITPSLLSIVALVLGLLLVFNAGRAFIRRSFLVGTLMLLLGLWLLSLIIS</sequence>
<accession>A0A418XLK0</accession>
<dbReference type="Proteomes" id="UP000284021">
    <property type="component" value="Unassembled WGS sequence"/>
</dbReference>
<organism evidence="2 3">
    <name type="scientific">Pseudomonas cavernicola</name>
    <dbReference type="NCBI Taxonomy" id="2320866"/>
    <lineage>
        <taxon>Bacteria</taxon>
        <taxon>Pseudomonadati</taxon>
        <taxon>Pseudomonadota</taxon>
        <taxon>Gammaproteobacteria</taxon>
        <taxon>Pseudomonadales</taxon>
        <taxon>Pseudomonadaceae</taxon>
        <taxon>Pseudomonas</taxon>
    </lineage>
</organism>
<evidence type="ECO:0000256" key="1">
    <source>
        <dbReference type="SAM" id="Phobius"/>
    </source>
</evidence>